<feature type="transmembrane region" description="Helical" evidence="1">
    <location>
        <begin position="44"/>
        <end position="68"/>
    </location>
</feature>
<keyword evidence="1" id="KW-0472">Membrane</keyword>
<accession>A0ABV9X0K4</accession>
<keyword evidence="3" id="KW-1185">Reference proteome</keyword>
<protein>
    <submittedName>
        <fullName evidence="2">DUF2776 family protein</fullName>
    </submittedName>
</protein>
<sequence length="87" mass="8948">MLLLALVWRRSAPLANRVPLIPVGTALLCLFLAAFLFESADSAVVVAARVLIGLGAICFSLFSIVSILESGTGGSADSEEQPQGSGT</sequence>
<dbReference type="RefSeq" id="WP_271416334.1">
    <property type="nucleotide sequence ID" value="NZ_BAAATN010000009.1"/>
</dbReference>
<evidence type="ECO:0000256" key="1">
    <source>
        <dbReference type="SAM" id="Phobius"/>
    </source>
</evidence>
<dbReference type="InterPro" id="IPR021240">
    <property type="entry name" value="DUF2776"/>
</dbReference>
<dbReference type="Proteomes" id="UP001595855">
    <property type="component" value="Unassembled WGS sequence"/>
</dbReference>
<reference evidence="3" key="1">
    <citation type="journal article" date="2019" name="Int. J. Syst. Evol. Microbiol.">
        <title>The Global Catalogue of Microorganisms (GCM) 10K type strain sequencing project: providing services to taxonomists for standard genome sequencing and annotation.</title>
        <authorList>
            <consortium name="The Broad Institute Genomics Platform"/>
            <consortium name="The Broad Institute Genome Sequencing Center for Infectious Disease"/>
            <person name="Wu L."/>
            <person name="Ma J."/>
        </authorList>
    </citation>
    <scope>NUCLEOTIDE SEQUENCE [LARGE SCALE GENOMIC DNA]</scope>
    <source>
        <strain evidence="3">CGMCC 4.1542</strain>
    </source>
</reference>
<gene>
    <name evidence="2" type="ORF">ACFPRC_21395</name>
</gene>
<evidence type="ECO:0000313" key="2">
    <source>
        <dbReference type="EMBL" id="MFC5017413.1"/>
    </source>
</evidence>
<feature type="transmembrane region" description="Helical" evidence="1">
    <location>
        <begin position="20"/>
        <end position="37"/>
    </location>
</feature>
<keyword evidence="1" id="KW-0812">Transmembrane</keyword>
<evidence type="ECO:0000313" key="3">
    <source>
        <dbReference type="Proteomes" id="UP001595855"/>
    </source>
</evidence>
<keyword evidence="1" id="KW-1133">Transmembrane helix</keyword>
<organism evidence="2 3">
    <name type="scientific">Streptomyces lienomycini</name>
    <dbReference type="NCBI Taxonomy" id="284035"/>
    <lineage>
        <taxon>Bacteria</taxon>
        <taxon>Bacillati</taxon>
        <taxon>Actinomycetota</taxon>
        <taxon>Actinomycetes</taxon>
        <taxon>Kitasatosporales</taxon>
        <taxon>Streptomycetaceae</taxon>
        <taxon>Streptomyces</taxon>
    </lineage>
</organism>
<name>A0ABV9X0K4_9ACTN</name>
<dbReference type="Pfam" id="PF10951">
    <property type="entry name" value="DUF2776"/>
    <property type="match status" value="1"/>
</dbReference>
<dbReference type="EMBL" id="JBHSJO010000001">
    <property type="protein sequence ID" value="MFC5017413.1"/>
    <property type="molecule type" value="Genomic_DNA"/>
</dbReference>
<proteinExistence type="predicted"/>
<comment type="caution">
    <text evidence="2">The sequence shown here is derived from an EMBL/GenBank/DDBJ whole genome shotgun (WGS) entry which is preliminary data.</text>
</comment>